<name>A0ABS7CCF0_9BACL</name>
<dbReference type="InterPro" id="IPR035919">
    <property type="entry name" value="EAL_sf"/>
</dbReference>
<dbReference type="InterPro" id="IPR050706">
    <property type="entry name" value="Cyclic-di-GMP_PDE-like"/>
</dbReference>
<dbReference type="PANTHER" id="PTHR33121">
    <property type="entry name" value="CYCLIC DI-GMP PHOSPHODIESTERASE PDEF"/>
    <property type="match status" value="1"/>
</dbReference>
<gene>
    <name evidence="2" type="ORF">K0U00_31465</name>
</gene>
<dbReference type="Pfam" id="PF00563">
    <property type="entry name" value="EAL"/>
    <property type="match status" value="1"/>
</dbReference>
<comment type="caution">
    <text evidence="2">The sequence shown here is derived from an EMBL/GenBank/DDBJ whole genome shotgun (WGS) entry which is preliminary data.</text>
</comment>
<dbReference type="Proteomes" id="UP001519887">
    <property type="component" value="Unassembled WGS sequence"/>
</dbReference>
<feature type="non-terminal residue" evidence="2">
    <location>
        <position position="1"/>
    </location>
</feature>
<evidence type="ECO:0000313" key="3">
    <source>
        <dbReference type="Proteomes" id="UP001519887"/>
    </source>
</evidence>
<organism evidence="2 3">
    <name type="scientific">Paenibacillus sepulcri</name>
    <dbReference type="NCBI Taxonomy" id="359917"/>
    <lineage>
        <taxon>Bacteria</taxon>
        <taxon>Bacillati</taxon>
        <taxon>Bacillota</taxon>
        <taxon>Bacilli</taxon>
        <taxon>Bacillales</taxon>
        <taxon>Paenibacillaceae</taxon>
        <taxon>Paenibacillus</taxon>
    </lineage>
</organism>
<sequence length="208" mass="23488">EISPVEFIPLAEETGLIVSLGEWVLRKACRQLKEWEFSGFRPVRVAVNISLRQFYESNLVESIAVILNDTGITPRCLDLEITESVAMHDTDLVIEKLNQLKNLGLSVSMDDFGTGYSSLSYLKKLPIDKLKIDRSFLVDVISDRDNAAIVTTIIAMAKNLGLRVVAEGVEHEEQLQFLADQDCHEAQGFLFSRPVPEQEIRKMLQPKR</sequence>
<dbReference type="Gene3D" id="3.20.20.450">
    <property type="entry name" value="EAL domain"/>
    <property type="match status" value="1"/>
</dbReference>
<dbReference type="SUPFAM" id="SSF141868">
    <property type="entry name" value="EAL domain-like"/>
    <property type="match status" value="1"/>
</dbReference>
<evidence type="ECO:0000259" key="1">
    <source>
        <dbReference type="PROSITE" id="PS50883"/>
    </source>
</evidence>
<dbReference type="InterPro" id="IPR001633">
    <property type="entry name" value="EAL_dom"/>
</dbReference>
<keyword evidence="3" id="KW-1185">Reference proteome</keyword>
<dbReference type="SMART" id="SM00052">
    <property type="entry name" value="EAL"/>
    <property type="match status" value="1"/>
</dbReference>
<feature type="domain" description="EAL" evidence="1">
    <location>
        <begin position="1"/>
        <end position="208"/>
    </location>
</feature>
<dbReference type="PROSITE" id="PS50883">
    <property type="entry name" value="EAL"/>
    <property type="match status" value="1"/>
</dbReference>
<evidence type="ECO:0000313" key="2">
    <source>
        <dbReference type="EMBL" id="MBW7458571.1"/>
    </source>
</evidence>
<dbReference type="CDD" id="cd01948">
    <property type="entry name" value="EAL"/>
    <property type="match status" value="1"/>
</dbReference>
<proteinExistence type="predicted"/>
<reference evidence="2 3" key="1">
    <citation type="submission" date="2021-07" db="EMBL/GenBank/DDBJ databases">
        <title>Paenibacillus radiodurans sp. nov., isolated from the southeastern edge of Tengger Desert.</title>
        <authorList>
            <person name="Zhang G."/>
        </authorList>
    </citation>
    <scope>NUCLEOTIDE SEQUENCE [LARGE SCALE GENOMIC DNA]</scope>
    <source>
        <strain evidence="2 3">CCM 7311</strain>
    </source>
</reference>
<accession>A0ABS7CCF0</accession>
<dbReference type="EMBL" id="JAHZIK010001249">
    <property type="protein sequence ID" value="MBW7458571.1"/>
    <property type="molecule type" value="Genomic_DNA"/>
</dbReference>
<dbReference type="PANTHER" id="PTHR33121:SF70">
    <property type="entry name" value="SIGNALING PROTEIN YKOW"/>
    <property type="match status" value="1"/>
</dbReference>
<protein>
    <submittedName>
        <fullName evidence="2">EAL domain-containing protein</fullName>
    </submittedName>
</protein>